<keyword evidence="2" id="KW-1185">Reference proteome</keyword>
<dbReference type="EMBL" id="CP001867">
    <property type="protein sequence ID" value="ADB76040.1"/>
    <property type="molecule type" value="Genomic_DNA"/>
</dbReference>
<dbReference type="Proteomes" id="UP000001382">
    <property type="component" value="Chromosome"/>
</dbReference>
<sequence length="61" mass="6443">MRHLLRRTAGPSSGRLPRRSLDLAGAAVLLVIAVVLDRETARSDVTRVLAAARAPAGAGRR</sequence>
<dbReference type="AlphaFoldDB" id="D2SB05"/>
<organism evidence="1 2">
    <name type="scientific">Geodermatophilus obscurus (strain ATCC 25078 / DSM 43160 / JCM 3152 / CCUG 61914 / KCC A-0152 / KCTC 9177 / NBRC 13315 / NRRL B-3577 / G-20)</name>
    <dbReference type="NCBI Taxonomy" id="526225"/>
    <lineage>
        <taxon>Bacteria</taxon>
        <taxon>Bacillati</taxon>
        <taxon>Actinomycetota</taxon>
        <taxon>Actinomycetes</taxon>
        <taxon>Geodermatophilales</taxon>
        <taxon>Geodermatophilaceae</taxon>
        <taxon>Geodermatophilus</taxon>
    </lineage>
</organism>
<reference evidence="1 2" key="1">
    <citation type="journal article" date="2010" name="Stand. Genomic Sci.">
        <title>Complete genome sequence of Geodermatophilus obscurus type strain (G-20).</title>
        <authorList>
            <person name="Ivanova N."/>
            <person name="Sikorski J."/>
            <person name="Jando M."/>
            <person name="Munk C."/>
            <person name="Lapidus A."/>
            <person name="Glavina Del Rio T."/>
            <person name="Copeland A."/>
            <person name="Tice H."/>
            <person name="Cheng J.-F."/>
            <person name="Lucas S."/>
            <person name="Chen F."/>
            <person name="Nolan M."/>
            <person name="Bruce D."/>
            <person name="Goodwin L."/>
            <person name="Pitluck S."/>
            <person name="Mavromatis K."/>
            <person name="Mikhailova N."/>
            <person name="Pati A."/>
            <person name="Chen A."/>
            <person name="Palaniappan K."/>
            <person name="Land M."/>
            <person name="Hauser L."/>
            <person name="Chang Y.-J."/>
            <person name="Jeffries C.D."/>
            <person name="Meincke L."/>
            <person name="Brettin T."/>
            <person name="Detter J.C."/>
            <person name="Detter J.C."/>
            <person name="Rohde M."/>
            <person name="Goeker M."/>
            <person name="Bristow J."/>
            <person name="Eisen J.A."/>
            <person name="Markowitz V."/>
            <person name="Hugenholtz P."/>
            <person name="Kyrpides N.C."/>
            <person name="Klenk H.-P."/>
        </authorList>
    </citation>
    <scope>NUCLEOTIDE SEQUENCE [LARGE SCALE GENOMIC DNA]</scope>
    <source>
        <strain evidence="2">ATCC 25078 / DSM 43160 / JCM 3152 / KCC A-0152 / KCTC 9177 / NBRC 13315 / NRRL B-3577 / G-20</strain>
    </source>
</reference>
<name>D2SB05_GEOOG</name>
<dbReference type="KEGG" id="gob:Gobs_3439"/>
<evidence type="ECO:0000313" key="1">
    <source>
        <dbReference type="EMBL" id="ADB76040.1"/>
    </source>
</evidence>
<accession>D2SB05</accession>
<dbReference type="HOGENOM" id="CLU_2915960_0_0_11"/>
<reference evidence="2" key="2">
    <citation type="submission" date="2010-01" db="EMBL/GenBank/DDBJ databases">
        <title>The complete genome of Geodermatophilus obscurus DSM 43160.</title>
        <authorList>
            <consortium name="US DOE Joint Genome Institute (JGI-PGF)"/>
            <person name="Lucas S."/>
            <person name="Copeland A."/>
            <person name="Lapidus A."/>
            <person name="Glavina del Rio T."/>
            <person name="Dalin E."/>
            <person name="Tice H."/>
            <person name="Bruce D."/>
            <person name="Goodwin L."/>
            <person name="Pitluck S."/>
            <person name="Kyrpides N."/>
            <person name="Mavromatis K."/>
            <person name="Ivanova N."/>
            <person name="Munk A.C."/>
            <person name="Brettin T."/>
            <person name="Detter J.C."/>
            <person name="Han C."/>
            <person name="Larimer F."/>
            <person name="Land M."/>
            <person name="Hauser L."/>
            <person name="Markowitz V."/>
            <person name="Cheng J.-F."/>
            <person name="Hugenholtz P."/>
            <person name="Woyke T."/>
            <person name="Wu D."/>
            <person name="Jando M."/>
            <person name="Schneider S."/>
            <person name="Klenk H.-P."/>
            <person name="Eisen J.A."/>
        </authorList>
    </citation>
    <scope>NUCLEOTIDE SEQUENCE [LARGE SCALE GENOMIC DNA]</scope>
    <source>
        <strain evidence="2">ATCC 25078 / DSM 43160 / JCM 3152 / KCC A-0152 / KCTC 9177 / NBRC 13315 / NRRL B-3577 / G-20</strain>
    </source>
</reference>
<gene>
    <name evidence="1" type="ordered locus">Gobs_3439</name>
</gene>
<evidence type="ECO:0000313" key="2">
    <source>
        <dbReference type="Proteomes" id="UP000001382"/>
    </source>
</evidence>
<dbReference type="RefSeq" id="WP_012949470.1">
    <property type="nucleotide sequence ID" value="NC_013757.1"/>
</dbReference>
<proteinExistence type="predicted"/>
<protein>
    <submittedName>
        <fullName evidence="1">Uncharacterized protein</fullName>
    </submittedName>
</protein>